<dbReference type="AlphaFoldDB" id="A0A193GKC7"/>
<dbReference type="EMBL" id="CP016172">
    <property type="protein sequence ID" value="ANN80295.1"/>
    <property type="molecule type" value="Genomic_DNA"/>
</dbReference>
<dbReference type="GO" id="GO:0008556">
    <property type="term" value="F:P-type potassium transmembrane transporter activity"/>
    <property type="evidence" value="ECO:0007669"/>
    <property type="project" value="InterPro"/>
</dbReference>
<name>A0A193GKC7_9BORD</name>
<evidence type="ECO:0000256" key="1">
    <source>
        <dbReference type="SAM" id="Phobius"/>
    </source>
</evidence>
<dbReference type="InterPro" id="IPR011726">
    <property type="entry name" value="KdpF"/>
</dbReference>
<evidence type="ECO:0000313" key="2">
    <source>
        <dbReference type="EMBL" id="ANN80295.1"/>
    </source>
</evidence>
<sequence>MRCPAKGRSLVNWLYLISGALALCLFIYLLVALFQPERF</sequence>
<keyword evidence="3" id="KW-1185">Reference proteome</keyword>
<dbReference type="STRING" id="463014.BAU07_06860"/>
<gene>
    <name evidence="2" type="ORF">BAU07_06860</name>
</gene>
<keyword evidence="1" id="KW-0472">Membrane</keyword>
<feature type="transmembrane region" description="Helical" evidence="1">
    <location>
        <begin position="12"/>
        <end position="34"/>
    </location>
</feature>
<keyword evidence="1" id="KW-0812">Transmembrane</keyword>
<dbReference type="Proteomes" id="UP000091926">
    <property type="component" value="Chromosome"/>
</dbReference>
<reference evidence="2 3" key="1">
    <citation type="submission" date="2016-06" db="EMBL/GenBank/DDBJ databases">
        <title>Complete genome sequences of Bordetella bronchialis and Bordetella flabilis.</title>
        <authorList>
            <person name="LiPuma J.J."/>
            <person name="Spilker T."/>
        </authorList>
    </citation>
    <scope>NUCLEOTIDE SEQUENCE [LARGE SCALE GENOMIC DNA]</scope>
    <source>
        <strain evidence="2 3">AU10664</strain>
    </source>
</reference>
<dbReference type="Pfam" id="PF09604">
    <property type="entry name" value="Potass_KdpF"/>
    <property type="match status" value="1"/>
</dbReference>
<proteinExistence type="predicted"/>
<evidence type="ECO:0000313" key="3">
    <source>
        <dbReference type="Proteomes" id="UP000091926"/>
    </source>
</evidence>
<organism evidence="2 3">
    <name type="scientific">Bordetella flabilis</name>
    <dbReference type="NCBI Taxonomy" id="463014"/>
    <lineage>
        <taxon>Bacteria</taxon>
        <taxon>Pseudomonadati</taxon>
        <taxon>Pseudomonadota</taxon>
        <taxon>Betaproteobacteria</taxon>
        <taxon>Burkholderiales</taxon>
        <taxon>Alcaligenaceae</taxon>
        <taxon>Bordetella</taxon>
    </lineage>
</organism>
<accession>A0A193GKC7</accession>
<keyword evidence="1" id="KW-1133">Transmembrane helix</keyword>
<dbReference type="GO" id="GO:0005886">
    <property type="term" value="C:plasma membrane"/>
    <property type="evidence" value="ECO:0007669"/>
    <property type="project" value="InterPro"/>
</dbReference>
<protein>
    <submittedName>
        <fullName evidence="2">K+-transporting ATPase subunit F</fullName>
    </submittedName>
</protein>
<dbReference type="KEGG" id="bfz:BAU07_06860"/>
<dbReference type="NCBIfam" id="TIGR02115">
    <property type="entry name" value="potass_kdpF"/>
    <property type="match status" value="1"/>
</dbReference>